<sequence>MLLLNVYCCAYDGSGLHSGDFRICDGETASAVAHHRVKLMERGDDGVDISDALVLSLGELGDVIGFSRDKFVKRRIEETDRDGISFEGFIELFKIALLHRKDFCQRGFSLFDCVRADHFAECGDSVRLEEHVFRTA</sequence>
<proteinExistence type="predicted"/>
<reference evidence="1" key="1">
    <citation type="submission" date="2019-08" db="EMBL/GenBank/DDBJ databases">
        <authorList>
            <person name="Kucharzyk K."/>
            <person name="Murdoch R.W."/>
            <person name="Higgins S."/>
            <person name="Loffler F."/>
        </authorList>
    </citation>
    <scope>NUCLEOTIDE SEQUENCE</scope>
</reference>
<dbReference type="AlphaFoldDB" id="A0A645FJ57"/>
<comment type="caution">
    <text evidence="1">The sequence shown here is derived from an EMBL/GenBank/DDBJ whole genome shotgun (WGS) entry which is preliminary data.</text>
</comment>
<gene>
    <name evidence="1" type="ORF">SDC9_161765</name>
</gene>
<dbReference type="EMBL" id="VSSQ01061064">
    <property type="protein sequence ID" value="MPN14438.1"/>
    <property type="molecule type" value="Genomic_DNA"/>
</dbReference>
<accession>A0A645FJ57</accession>
<name>A0A645FJ57_9ZZZZ</name>
<organism evidence="1">
    <name type="scientific">bioreactor metagenome</name>
    <dbReference type="NCBI Taxonomy" id="1076179"/>
    <lineage>
        <taxon>unclassified sequences</taxon>
        <taxon>metagenomes</taxon>
        <taxon>ecological metagenomes</taxon>
    </lineage>
</organism>
<protein>
    <submittedName>
        <fullName evidence="1">Uncharacterized protein</fullName>
    </submittedName>
</protein>
<evidence type="ECO:0000313" key="1">
    <source>
        <dbReference type="EMBL" id="MPN14438.1"/>
    </source>
</evidence>